<dbReference type="OrthoDB" id="8809170at2"/>
<comment type="caution">
    <text evidence="4">The sequence shown here is derived from an EMBL/GenBank/DDBJ whole genome shotgun (WGS) entry which is preliminary data.</text>
</comment>
<dbReference type="EMBL" id="QLTA01000014">
    <property type="protein sequence ID" value="RAR83534.1"/>
    <property type="molecule type" value="Genomic_DNA"/>
</dbReference>
<dbReference type="Pfam" id="PF05707">
    <property type="entry name" value="Zot"/>
    <property type="match status" value="1"/>
</dbReference>
<keyword evidence="2" id="KW-0812">Transmembrane</keyword>
<feature type="compositionally biased region" description="Polar residues" evidence="1">
    <location>
        <begin position="394"/>
        <end position="405"/>
    </location>
</feature>
<dbReference type="Proteomes" id="UP000248856">
    <property type="component" value="Unassembled WGS sequence"/>
</dbReference>
<feature type="region of interest" description="Disordered" evidence="1">
    <location>
        <begin position="152"/>
        <end position="173"/>
    </location>
</feature>
<keyword evidence="2" id="KW-1133">Transmembrane helix</keyword>
<dbReference type="InterPro" id="IPR008900">
    <property type="entry name" value="Zot_N"/>
</dbReference>
<accession>A0A328ZD11</accession>
<keyword evidence="5" id="KW-1185">Reference proteome</keyword>
<protein>
    <submittedName>
        <fullName evidence="4">Zona occludens toxin</fullName>
    </submittedName>
</protein>
<evidence type="ECO:0000256" key="1">
    <source>
        <dbReference type="SAM" id="MobiDB-lite"/>
    </source>
</evidence>
<evidence type="ECO:0000259" key="3">
    <source>
        <dbReference type="Pfam" id="PF05707"/>
    </source>
</evidence>
<evidence type="ECO:0000313" key="4">
    <source>
        <dbReference type="EMBL" id="RAR83534.1"/>
    </source>
</evidence>
<sequence>MRRMRSLRRQLGFLFLTTGANGAGKTLFTLYDVRKLQLETSRPVFFHGFTAKQPLLDFGWKEFAPEHWEDCPDGSILVMDECHLKMPLRGVGKPPEWIERIPVTHRKRGMDIFMITQHPLNMDAFLRRVIASPGWHRHFKASFMGDSSNELKWTSVNDQPQKPGSGKSGEIKSRPFPREVYAWYESASLHTAKKGVPAKVWWGVGALLAAIASVIAVVWMLTTQASGAVGERSTLVKQAEQAGGVGAAPAIQRAAVGTGGAGGGAGRGQSMTKAEYLDQRTPRIEGFPHTAAVYDGVTAPTEAPYPAACMSMGTACKCYTQQATLMQVPADVCRQIVAHGYFVDWRKQDPPMARVDQVALASPTAAPQPVVINMPVQAPPHAQQRPGWAESLALRNSQVRSTYER</sequence>
<evidence type="ECO:0000256" key="2">
    <source>
        <dbReference type="SAM" id="Phobius"/>
    </source>
</evidence>
<dbReference type="Gene3D" id="3.40.50.300">
    <property type="entry name" value="P-loop containing nucleotide triphosphate hydrolases"/>
    <property type="match status" value="1"/>
</dbReference>
<feature type="compositionally biased region" description="Polar residues" evidence="1">
    <location>
        <begin position="152"/>
        <end position="162"/>
    </location>
</feature>
<dbReference type="AlphaFoldDB" id="A0A328ZD11"/>
<gene>
    <name evidence="4" type="ORF">AX018_101440</name>
</gene>
<keyword evidence="2" id="KW-0472">Membrane</keyword>
<organism evidence="4 5">
    <name type="scientific">Paracidovorax anthurii</name>
    <dbReference type="NCBI Taxonomy" id="78229"/>
    <lineage>
        <taxon>Bacteria</taxon>
        <taxon>Pseudomonadati</taxon>
        <taxon>Pseudomonadota</taxon>
        <taxon>Betaproteobacteria</taxon>
        <taxon>Burkholderiales</taxon>
        <taxon>Comamonadaceae</taxon>
        <taxon>Paracidovorax</taxon>
    </lineage>
</organism>
<feature type="transmembrane region" description="Helical" evidence="2">
    <location>
        <begin position="200"/>
        <end position="222"/>
    </location>
</feature>
<evidence type="ECO:0000313" key="5">
    <source>
        <dbReference type="Proteomes" id="UP000248856"/>
    </source>
</evidence>
<feature type="domain" description="Zona occludens toxin N-terminal" evidence="3">
    <location>
        <begin position="59"/>
        <end position="190"/>
    </location>
</feature>
<feature type="region of interest" description="Disordered" evidence="1">
    <location>
        <begin position="379"/>
        <end position="405"/>
    </location>
</feature>
<dbReference type="InterPro" id="IPR027417">
    <property type="entry name" value="P-loop_NTPase"/>
</dbReference>
<proteinExistence type="predicted"/>
<reference evidence="4 5" key="1">
    <citation type="submission" date="2018-06" db="EMBL/GenBank/DDBJ databases">
        <title>Genomic Encyclopedia of Archaeal and Bacterial Type Strains, Phase II (KMG-II): from individual species to whole genera.</title>
        <authorList>
            <person name="Goeker M."/>
        </authorList>
    </citation>
    <scope>NUCLEOTIDE SEQUENCE [LARGE SCALE GENOMIC DNA]</scope>
    <source>
        <strain evidence="4 5">CFPB 3232</strain>
    </source>
</reference>
<name>A0A328ZD11_9BURK</name>